<dbReference type="Pfam" id="PF04316">
    <property type="entry name" value="FlgM"/>
    <property type="match status" value="1"/>
</dbReference>
<dbReference type="GO" id="GO:0045892">
    <property type="term" value="P:negative regulation of DNA-templated transcription"/>
    <property type="evidence" value="ECO:0007669"/>
    <property type="project" value="InterPro"/>
</dbReference>
<evidence type="ECO:0000256" key="6">
    <source>
        <dbReference type="ARBA" id="ARBA00023163"/>
    </source>
</evidence>
<feature type="compositionally biased region" description="Polar residues" evidence="7">
    <location>
        <begin position="17"/>
        <end position="30"/>
    </location>
</feature>
<feature type="domain" description="Anti-sigma-28 factor FlgM C-terminal" evidence="8">
    <location>
        <begin position="41"/>
        <end position="94"/>
    </location>
</feature>
<dbReference type="NCBIfam" id="TIGR03824">
    <property type="entry name" value="FlgM_jcvi"/>
    <property type="match status" value="1"/>
</dbReference>
<organism evidence="9">
    <name type="scientific">mine drainage metagenome</name>
    <dbReference type="NCBI Taxonomy" id="410659"/>
    <lineage>
        <taxon>unclassified sequences</taxon>
        <taxon>metagenomes</taxon>
        <taxon>ecological metagenomes</taxon>
    </lineage>
</organism>
<evidence type="ECO:0000256" key="5">
    <source>
        <dbReference type="ARBA" id="ARBA00023015"/>
    </source>
</evidence>
<evidence type="ECO:0000256" key="2">
    <source>
        <dbReference type="ARBA" id="ARBA00017823"/>
    </source>
</evidence>
<dbReference type="AlphaFoldDB" id="A0A1J5TCJ9"/>
<evidence type="ECO:0000259" key="8">
    <source>
        <dbReference type="Pfam" id="PF04316"/>
    </source>
</evidence>
<comment type="caution">
    <text evidence="9">The sequence shown here is derived from an EMBL/GenBank/DDBJ whole genome shotgun (WGS) entry which is preliminary data.</text>
</comment>
<sequence length="105" mass="10832">MKIEKTSKPLPTPSAGEVSSRNTAGQTADSKASPAGSAATSVHLGSTTAQLRSMESSIASTPLVNVQKVAEIKQAISEGRFKVNSGVVADRLINSVQDLITASKH</sequence>
<reference evidence="9" key="1">
    <citation type="submission" date="2016-10" db="EMBL/GenBank/DDBJ databases">
        <title>Sequence of Gallionella enrichment culture.</title>
        <authorList>
            <person name="Poehlein A."/>
            <person name="Muehling M."/>
            <person name="Daniel R."/>
        </authorList>
    </citation>
    <scope>NUCLEOTIDE SEQUENCE</scope>
</reference>
<accession>A0A1J5TCJ9</accession>
<name>A0A1J5TCJ9_9ZZZZ</name>
<keyword evidence="5" id="KW-0805">Transcription regulation</keyword>
<gene>
    <name evidence="9" type="ORF">GALL_69930</name>
</gene>
<keyword evidence="6" id="KW-0804">Transcription</keyword>
<protein>
    <recommendedName>
        <fullName evidence="2">Negative regulator of flagellin synthesis</fullName>
    </recommendedName>
</protein>
<keyword evidence="3" id="KW-0678">Repressor</keyword>
<dbReference type="InterPro" id="IPR035890">
    <property type="entry name" value="Anti-sigma-28_factor_FlgM_sf"/>
</dbReference>
<evidence type="ECO:0000313" key="9">
    <source>
        <dbReference type="EMBL" id="OIR11500.1"/>
    </source>
</evidence>
<evidence type="ECO:0000256" key="7">
    <source>
        <dbReference type="SAM" id="MobiDB-lite"/>
    </source>
</evidence>
<keyword evidence="4" id="KW-1005">Bacterial flagellum biogenesis</keyword>
<evidence type="ECO:0000256" key="3">
    <source>
        <dbReference type="ARBA" id="ARBA00022491"/>
    </source>
</evidence>
<feature type="region of interest" description="Disordered" evidence="7">
    <location>
        <begin position="1"/>
        <end position="44"/>
    </location>
</feature>
<dbReference type="InterPro" id="IPR031316">
    <property type="entry name" value="FlgM_C"/>
</dbReference>
<evidence type="ECO:0000256" key="4">
    <source>
        <dbReference type="ARBA" id="ARBA00022795"/>
    </source>
</evidence>
<dbReference type="GO" id="GO:0044781">
    <property type="term" value="P:bacterial-type flagellum organization"/>
    <property type="evidence" value="ECO:0007669"/>
    <property type="project" value="UniProtKB-KW"/>
</dbReference>
<dbReference type="EMBL" id="MLJW01000020">
    <property type="protein sequence ID" value="OIR11500.1"/>
    <property type="molecule type" value="Genomic_DNA"/>
</dbReference>
<evidence type="ECO:0000256" key="1">
    <source>
        <dbReference type="ARBA" id="ARBA00005322"/>
    </source>
</evidence>
<dbReference type="SUPFAM" id="SSF101498">
    <property type="entry name" value="Anti-sigma factor FlgM"/>
    <property type="match status" value="1"/>
</dbReference>
<proteinExistence type="inferred from homology"/>
<dbReference type="InterPro" id="IPR007412">
    <property type="entry name" value="FlgM"/>
</dbReference>
<comment type="similarity">
    <text evidence="1">Belongs to the FlgM family.</text>
</comment>